<comment type="caution">
    <text evidence="1">The sequence shown here is derived from an EMBL/GenBank/DDBJ whole genome shotgun (WGS) entry which is preliminary data.</text>
</comment>
<proteinExistence type="predicted"/>
<gene>
    <name evidence="1" type="ORF">MLD38_032900</name>
</gene>
<dbReference type="Proteomes" id="UP001057402">
    <property type="component" value="Chromosome 10"/>
</dbReference>
<accession>A0ACB9M7A9</accession>
<keyword evidence="2" id="KW-1185">Reference proteome</keyword>
<reference evidence="2" key="1">
    <citation type="journal article" date="2023" name="Front. Plant Sci.">
        <title>Chromosomal-level genome assembly of Melastoma candidum provides insights into trichome evolution.</title>
        <authorList>
            <person name="Zhong Y."/>
            <person name="Wu W."/>
            <person name="Sun C."/>
            <person name="Zou P."/>
            <person name="Liu Y."/>
            <person name="Dai S."/>
            <person name="Zhou R."/>
        </authorList>
    </citation>
    <scope>NUCLEOTIDE SEQUENCE [LARGE SCALE GENOMIC DNA]</scope>
</reference>
<evidence type="ECO:0000313" key="2">
    <source>
        <dbReference type="Proteomes" id="UP001057402"/>
    </source>
</evidence>
<organism evidence="1 2">
    <name type="scientific">Melastoma candidum</name>
    <dbReference type="NCBI Taxonomy" id="119954"/>
    <lineage>
        <taxon>Eukaryota</taxon>
        <taxon>Viridiplantae</taxon>
        <taxon>Streptophyta</taxon>
        <taxon>Embryophyta</taxon>
        <taxon>Tracheophyta</taxon>
        <taxon>Spermatophyta</taxon>
        <taxon>Magnoliopsida</taxon>
        <taxon>eudicotyledons</taxon>
        <taxon>Gunneridae</taxon>
        <taxon>Pentapetalae</taxon>
        <taxon>rosids</taxon>
        <taxon>malvids</taxon>
        <taxon>Myrtales</taxon>
        <taxon>Melastomataceae</taxon>
        <taxon>Melastomatoideae</taxon>
        <taxon>Melastomateae</taxon>
        <taxon>Melastoma</taxon>
    </lineage>
</organism>
<dbReference type="EMBL" id="CM042889">
    <property type="protein sequence ID" value="KAI4319279.1"/>
    <property type="molecule type" value="Genomic_DNA"/>
</dbReference>
<evidence type="ECO:0000313" key="1">
    <source>
        <dbReference type="EMBL" id="KAI4319279.1"/>
    </source>
</evidence>
<protein>
    <submittedName>
        <fullName evidence="1">Uncharacterized protein</fullName>
    </submittedName>
</protein>
<name>A0ACB9M7A9_9MYRT</name>
<sequence length="110" mass="12113">MALRCLRSPADFSGVVGGSDGGVISSSRARLDSRFGLRSFSAVKTAEAHQWRLDEVCLLRYQQYSLNSVPVMDYPRAGTPISDKSVVEILVEVPKYSWVQVGSCTLNSWV</sequence>